<evidence type="ECO:0000313" key="3">
    <source>
        <dbReference type="Proteomes" id="UP000565286"/>
    </source>
</evidence>
<organism evidence="2 3">
    <name type="scientific">Rhizobium skierniewicense</name>
    <dbReference type="NCBI Taxonomy" id="984260"/>
    <lineage>
        <taxon>Bacteria</taxon>
        <taxon>Pseudomonadati</taxon>
        <taxon>Pseudomonadota</taxon>
        <taxon>Alphaproteobacteria</taxon>
        <taxon>Hyphomicrobiales</taxon>
        <taxon>Rhizobiaceae</taxon>
        <taxon>Rhizobium/Agrobacterium group</taxon>
        <taxon>Rhizobium</taxon>
    </lineage>
</organism>
<name>A0A7W6G2D2_9HYPH</name>
<sequence length="314" mass="35359">MSELAVRVGLDRKTVRKILVDQAEKSLLKHLQSTPQVLGVAKCEIGGRTATVMWDVCDRRVIHYIMSGRAADIRRWLQGMPDKGAIVVAVVDTVDSLFNVVAETLPDSMIAVNPFLIRERMLEIGSELLSKSQFKAFKKTDPYLLSFRSFAEPVQRSLNIVEVNPYLEHAYAARKAFHRVWKARDPVKVARALDQFLEGLPKVLRRSNTDIVRAVEQWHEQLSGSVTIPGLSRYTTGRSMLGSTSSKAIVDGCGIFRHQPFDDESYALCHFCLNESQRWTNKTRRMVWKSLGGSSRTFSVIRTSCVECNGLVGE</sequence>
<dbReference type="AlphaFoldDB" id="A0A7W6G2D2"/>
<dbReference type="InterPro" id="IPR002560">
    <property type="entry name" value="Transposase_DDE"/>
</dbReference>
<dbReference type="RefSeq" id="WP_183896865.1">
    <property type="nucleotide sequence ID" value="NZ_JACIDV010000008.1"/>
</dbReference>
<proteinExistence type="predicted"/>
<dbReference type="Pfam" id="PF01610">
    <property type="entry name" value="DDE_Tnp_ISL3"/>
    <property type="match status" value="1"/>
</dbReference>
<reference evidence="2 3" key="1">
    <citation type="submission" date="2020-08" db="EMBL/GenBank/DDBJ databases">
        <title>Genomic Encyclopedia of Type Strains, Phase IV (KMG-IV): sequencing the most valuable type-strain genomes for metagenomic binning, comparative biology and taxonomic classification.</title>
        <authorList>
            <person name="Goeker M."/>
        </authorList>
    </citation>
    <scope>NUCLEOTIDE SEQUENCE [LARGE SCALE GENOMIC DNA]</scope>
    <source>
        <strain evidence="2 3">DSM 26438</strain>
    </source>
</reference>
<dbReference type="Proteomes" id="UP000565286">
    <property type="component" value="Unassembled WGS sequence"/>
</dbReference>
<evidence type="ECO:0000313" key="2">
    <source>
        <dbReference type="EMBL" id="MBB3946968.1"/>
    </source>
</evidence>
<dbReference type="EMBL" id="JACIDV010000008">
    <property type="protein sequence ID" value="MBB3946968.1"/>
    <property type="molecule type" value="Genomic_DNA"/>
</dbReference>
<gene>
    <name evidence="2" type="ORF">GGQ73_002932</name>
</gene>
<comment type="caution">
    <text evidence="2">The sequence shown here is derived from an EMBL/GenBank/DDBJ whole genome shotgun (WGS) entry which is preliminary data.</text>
</comment>
<feature type="domain" description="Transposase IS204/IS1001/IS1096/IS1165 DDE" evidence="1">
    <location>
        <begin position="48"/>
        <end position="222"/>
    </location>
</feature>
<accession>A0A7W6G2D2</accession>
<evidence type="ECO:0000259" key="1">
    <source>
        <dbReference type="Pfam" id="PF01610"/>
    </source>
</evidence>
<keyword evidence="3" id="KW-1185">Reference proteome</keyword>
<protein>
    <recommendedName>
        <fullName evidence="1">Transposase IS204/IS1001/IS1096/IS1165 DDE domain-containing protein</fullName>
    </recommendedName>
</protein>